<keyword evidence="1" id="KW-0812">Transmembrane</keyword>
<dbReference type="EMBL" id="UYRT01003464">
    <property type="protein sequence ID" value="VDK33607.1"/>
    <property type="molecule type" value="Genomic_DNA"/>
</dbReference>
<proteinExistence type="predicted"/>
<keyword evidence="3" id="KW-1185">Reference proteome</keyword>
<dbReference type="WBParaSite" id="GPUH_0000235701-mRNA-1">
    <property type="protein sequence ID" value="GPUH_0000235701-mRNA-1"/>
    <property type="gene ID" value="GPUH_0000235701"/>
</dbReference>
<dbReference type="Proteomes" id="UP000271098">
    <property type="component" value="Unassembled WGS sequence"/>
</dbReference>
<name>A0A183D0W1_9BILA</name>
<protein>
    <submittedName>
        <fullName evidence="4">Ovule protein</fullName>
    </submittedName>
</protein>
<keyword evidence="1" id="KW-1133">Transmembrane helix</keyword>
<feature type="transmembrane region" description="Helical" evidence="1">
    <location>
        <begin position="20"/>
        <end position="40"/>
    </location>
</feature>
<reference evidence="2 3" key="2">
    <citation type="submission" date="2018-11" db="EMBL/GenBank/DDBJ databases">
        <authorList>
            <consortium name="Pathogen Informatics"/>
        </authorList>
    </citation>
    <scope>NUCLEOTIDE SEQUENCE [LARGE SCALE GENOMIC DNA]</scope>
</reference>
<evidence type="ECO:0000313" key="3">
    <source>
        <dbReference type="Proteomes" id="UP000271098"/>
    </source>
</evidence>
<sequence>MRVCLFAARVYVYPSRSSLILQRVYSQPVLGSGASLILFLQLIKASDSSQYYIFFTMDAIKFILWYVGCALCILIFHVDS</sequence>
<accession>A0A183D0W1</accession>
<reference evidence="4" key="1">
    <citation type="submission" date="2016-06" db="UniProtKB">
        <authorList>
            <consortium name="WormBaseParasite"/>
        </authorList>
    </citation>
    <scope>IDENTIFICATION</scope>
</reference>
<organism evidence="4">
    <name type="scientific">Gongylonema pulchrum</name>
    <dbReference type="NCBI Taxonomy" id="637853"/>
    <lineage>
        <taxon>Eukaryota</taxon>
        <taxon>Metazoa</taxon>
        <taxon>Ecdysozoa</taxon>
        <taxon>Nematoda</taxon>
        <taxon>Chromadorea</taxon>
        <taxon>Rhabditida</taxon>
        <taxon>Spirurina</taxon>
        <taxon>Spiruromorpha</taxon>
        <taxon>Spiruroidea</taxon>
        <taxon>Gongylonematidae</taxon>
        <taxon>Gongylonema</taxon>
    </lineage>
</organism>
<dbReference type="AlphaFoldDB" id="A0A183D0W1"/>
<evidence type="ECO:0000313" key="2">
    <source>
        <dbReference type="EMBL" id="VDK33607.1"/>
    </source>
</evidence>
<evidence type="ECO:0000313" key="4">
    <source>
        <dbReference type="WBParaSite" id="GPUH_0000235701-mRNA-1"/>
    </source>
</evidence>
<evidence type="ECO:0000256" key="1">
    <source>
        <dbReference type="SAM" id="Phobius"/>
    </source>
</evidence>
<gene>
    <name evidence="2" type="ORF">GPUH_LOCUS2351</name>
</gene>
<feature type="transmembrane region" description="Helical" evidence="1">
    <location>
        <begin position="52"/>
        <end position="78"/>
    </location>
</feature>
<keyword evidence="1" id="KW-0472">Membrane</keyword>